<organism evidence="1 2">
    <name type="scientific">Piscinibacter gummiphilus</name>
    <dbReference type="NCBI Taxonomy" id="946333"/>
    <lineage>
        <taxon>Bacteria</taxon>
        <taxon>Pseudomonadati</taxon>
        <taxon>Pseudomonadota</taxon>
        <taxon>Betaproteobacteria</taxon>
        <taxon>Burkholderiales</taxon>
        <taxon>Sphaerotilaceae</taxon>
        <taxon>Piscinibacter</taxon>
    </lineage>
</organism>
<dbReference type="AlphaFoldDB" id="A0A1W6LBY5"/>
<evidence type="ECO:0000313" key="2">
    <source>
        <dbReference type="Proteomes" id="UP000193427"/>
    </source>
</evidence>
<keyword evidence="2" id="KW-1185">Reference proteome</keyword>
<dbReference type="OrthoDB" id="8613708at2"/>
<evidence type="ECO:0000313" key="1">
    <source>
        <dbReference type="EMBL" id="ARN21750.1"/>
    </source>
</evidence>
<sequence>MQNAIGHLRRLHDELKVDLEHTPRTDHHAISQLVGMMNELDLACQQLQLCEKWGIVPRSIIRVMPPTRCEDSEYRVMDDCESDNRSDWAEVDVDGRGVRFGRGTLIIQP</sequence>
<dbReference type="KEGG" id="rgu:A4W93_18640"/>
<accession>A0A1W6LBY5</accession>
<gene>
    <name evidence="1" type="ORF">A4W93_18640</name>
</gene>
<name>A0A1W6LBY5_9BURK</name>
<dbReference type="EMBL" id="CP015118">
    <property type="protein sequence ID" value="ARN21750.1"/>
    <property type="molecule type" value="Genomic_DNA"/>
</dbReference>
<protein>
    <submittedName>
        <fullName evidence="1">Uncharacterized protein</fullName>
    </submittedName>
</protein>
<dbReference type="RefSeq" id="WP_085752040.1">
    <property type="nucleotide sequence ID" value="NZ_BSPR01000011.1"/>
</dbReference>
<proteinExistence type="predicted"/>
<reference evidence="1 2" key="1">
    <citation type="submission" date="2016-04" db="EMBL/GenBank/DDBJ databases">
        <title>Complete genome sequence of natural rubber-degrading, novel Gram-negative bacterium, Rhizobacter gummiphilus strain NS21.</title>
        <authorList>
            <person name="Tabata M."/>
            <person name="Kasai D."/>
            <person name="Fukuda M."/>
        </authorList>
    </citation>
    <scope>NUCLEOTIDE SEQUENCE [LARGE SCALE GENOMIC DNA]</scope>
    <source>
        <strain evidence="1 2">NS21</strain>
    </source>
</reference>
<dbReference type="Proteomes" id="UP000193427">
    <property type="component" value="Chromosome"/>
</dbReference>